<sequence length="54" mass="5516">MSQGADPLFSADVDEEFLEHGSVSRPEAAGATRPQAAGPVSDTAASVKARLLFG</sequence>
<reference evidence="3 5" key="2">
    <citation type="submission" date="2020-08" db="EMBL/GenBank/DDBJ databases">
        <title>Sequencing the genomes of 1000 actinobacteria strains.</title>
        <authorList>
            <person name="Klenk H.-P."/>
        </authorList>
    </citation>
    <scope>NUCLEOTIDE SEQUENCE [LARGE SCALE GENOMIC DNA]</scope>
    <source>
        <strain evidence="3 5">DSM 9581</strain>
    </source>
</reference>
<evidence type="ECO:0000313" key="3">
    <source>
        <dbReference type="EMBL" id="MBB5474607.1"/>
    </source>
</evidence>
<proteinExistence type="predicted"/>
<evidence type="ECO:0000313" key="5">
    <source>
        <dbReference type="Proteomes" id="UP000564629"/>
    </source>
</evidence>
<dbReference type="Proteomes" id="UP000564629">
    <property type="component" value="Unassembled WGS sequence"/>
</dbReference>
<organism evidence="2 4">
    <name type="scientific">Cellulomonas hominis</name>
    <dbReference type="NCBI Taxonomy" id="156981"/>
    <lineage>
        <taxon>Bacteria</taxon>
        <taxon>Bacillati</taxon>
        <taxon>Actinomycetota</taxon>
        <taxon>Actinomycetes</taxon>
        <taxon>Micrococcales</taxon>
        <taxon>Cellulomonadaceae</taxon>
        <taxon>Cellulomonas</taxon>
    </lineage>
</organism>
<dbReference type="Proteomes" id="UP000321723">
    <property type="component" value="Unassembled WGS sequence"/>
</dbReference>
<gene>
    <name evidence="2" type="ORF">CHO01_22770</name>
    <name evidence="3" type="ORF">HNR08_003343</name>
</gene>
<keyword evidence="4" id="KW-1185">Reference proteome</keyword>
<protein>
    <submittedName>
        <fullName evidence="2">Uncharacterized protein</fullName>
    </submittedName>
</protein>
<feature type="region of interest" description="Disordered" evidence="1">
    <location>
        <begin position="19"/>
        <end position="45"/>
    </location>
</feature>
<dbReference type="EMBL" id="BJVQ01000031">
    <property type="protein sequence ID" value="GEL47161.1"/>
    <property type="molecule type" value="Genomic_DNA"/>
</dbReference>
<dbReference type="EMBL" id="JACHDN010000001">
    <property type="protein sequence ID" value="MBB5474607.1"/>
    <property type="molecule type" value="Genomic_DNA"/>
</dbReference>
<evidence type="ECO:0000313" key="4">
    <source>
        <dbReference type="Proteomes" id="UP000321723"/>
    </source>
</evidence>
<dbReference type="AlphaFoldDB" id="A0A511FD58"/>
<accession>A0A511FD58</accession>
<name>A0A511FD58_9CELL</name>
<evidence type="ECO:0000256" key="1">
    <source>
        <dbReference type="SAM" id="MobiDB-lite"/>
    </source>
</evidence>
<comment type="caution">
    <text evidence="2">The sequence shown here is derived from an EMBL/GenBank/DDBJ whole genome shotgun (WGS) entry which is preliminary data.</text>
</comment>
<evidence type="ECO:0000313" key="2">
    <source>
        <dbReference type="EMBL" id="GEL47161.1"/>
    </source>
</evidence>
<reference evidence="2 4" key="1">
    <citation type="submission" date="2019-07" db="EMBL/GenBank/DDBJ databases">
        <title>Whole genome shotgun sequence of Cellulomonas hominis NBRC 16055.</title>
        <authorList>
            <person name="Hosoyama A."/>
            <person name="Uohara A."/>
            <person name="Ohji S."/>
            <person name="Ichikawa N."/>
        </authorList>
    </citation>
    <scope>NUCLEOTIDE SEQUENCE [LARGE SCALE GENOMIC DNA]</scope>
    <source>
        <strain evidence="2 4">NBRC 16055</strain>
    </source>
</reference>